<dbReference type="GO" id="GO:0051726">
    <property type="term" value="P:regulation of cell cycle"/>
    <property type="evidence" value="ECO:0007669"/>
    <property type="project" value="InterPro"/>
</dbReference>
<dbReference type="Gene3D" id="3.30.160.20">
    <property type="match status" value="1"/>
</dbReference>
<evidence type="ECO:0000313" key="5">
    <source>
        <dbReference type="Proteomes" id="UP000677054"/>
    </source>
</evidence>
<dbReference type="OrthoDB" id="10268011at2759"/>
<name>A0A7R8XIW5_9CRUS</name>
<dbReference type="PROSITE" id="PS50209">
    <property type="entry name" value="CARD"/>
    <property type="match status" value="1"/>
</dbReference>
<sequence>MRAVADVIAKFADELKFIDLDAILEDLNAEGIIEHHEFIEVIPQPIKTKLLLLRETLPRRGDHAFPAFLKCLRRRRHLQLADRMEQEKNPVQALKELCEKNSWNPPEYTDVKESGEPHNRMFLVKVVANKKTYQPSQPSKSKKEARTAAASLCLKRLGFAWD</sequence>
<dbReference type="PANTHER" id="PTHR46528:SF1">
    <property type="entry name" value="PROTEIN SON"/>
    <property type="match status" value="1"/>
</dbReference>
<dbReference type="SUPFAM" id="SSF54768">
    <property type="entry name" value="dsRNA-binding domain-like"/>
    <property type="match status" value="1"/>
</dbReference>
<dbReference type="CDD" id="cd01671">
    <property type="entry name" value="CARD"/>
    <property type="match status" value="1"/>
</dbReference>
<keyword evidence="1" id="KW-0694">RNA-binding</keyword>
<dbReference type="EMBL" id="CAJPEV010001680">
    <property type="protein sequence ID" value="CAG0893832.1"/>
    <property type="molecule type" value="Genomic_DNA"/>
</dbReference>
<evidence type="ECO:0000259" key="3">
    <source>
        <dbReference type="PROSITE" id="PS50209"/>
    </source>
</evidence>
<dbReference type="InterPro" id="IPR001315">
    <property type="entry name" value="CARD"/>
</dbReference>
<accession>A0A7R8XIW5</accession>
<proteinExistence type="predicted"/>
<evidence type="ECO:0000259" key="2">
    <source>
        <dbReference type="PROSITE" id="PS50137"/>
    </source>
</evidence>
<protein>
    <recommendedName>
        <fullName evidence="6">DRBM domain-containing protein</fullName>
    </recommendedName>
</protein>
<dbReference type="SUPFAM" id="SSF47986">
    <property type="entry name" value="DEATH domain"/>
    <property type="match status" value="1"/>
</dbReference>
<evidence type="ECO:0008006" key="6">
    <source>
        <dbReference type="Google" id="ProtNLM"/>
    </source>
</evidence>
<feature type="domain" description="CARD" evidence="3">
    <location>
        <begin position="1"/>
        <end position="87"/>
    </location>
</feature>
<dbReference type="PANTHER" id="PTHR46528">
    <property type="entry name" value="PROTEIN SON"/>
    <property type="match status" value="1"/>
</dbReference>
<dbReference type="Proteomes" id="UP000677054">
    <property type="component" value="Unassembled WGS sequence"/>
</dbReference>
<dbReference type="PROSITE" id="PS50137">
    <property type="entry name" value="DS_RBD"/>
    <property type="match status" value="1"/>
</dbReference>
<dbReference type="InterPro" id="IPR011029">
    <property type="entry name" value="DEATH-like_dom_sf"/>
</dbReference>
<feature type="domain" description="DRBM" evidence="2">
    <location>
        <begin position="89"/>
        <end position="159"/>
    </location>
</feature>
<dbReference type="InterPro" id="IPR014720">
    <property type="entry name" value="dsRBD_dom"/>
</dbReference>
<dbReference type="InterPro" id="IPR032922">
    <property type="entry name" value="SON"/>
</dbReference>
<dbReference type="AlphaFoldDB" id="A0A7R8XIW5"/>
<dbReference type="GO" id="GO:0003723">
    <property type="term" value="F:RNA binding"/>
    <property type="evidence" value="ECO:0007669"/>
    <property type="project" value="UniProtKB-UniRule"/>
</dbReference>
<keyword evidence="5" id="KW-1185">Reference proteome</keyword>
<dbReference type="GO" id="GO:0048024">
    <property type="term" value="P:regulation of mRNA splicing, via spliceosome"/>
    <property type="evidence" value="ECO:0007669"/>
    <property type="project" value="TreeGrafter"/>
</dbReference>
<dbReference type="GO" id="GO:0042981">
    <property type="term" value="P:regulation of apoptotic process"/>
    <property type="evidence" value="ECO:0007669"/>
    <property type="project" value="InterPro"/>
</dbReference>
<dbReference type="Gene3D" id="1.10.533.10">
    <property type="entry name" value="Death Domain, Fas"/>
    <property type="match status" value="1"/>
</dbReference>
<gene>
    <name evidence="4" type="ORF">DSTB1V02_LOCUS7852</name>
</gene>
<evidence type="ECO:0000313" key="4">
    <source>
        <dbReference type="EMBL" id="CAD7248029.1"/>
    </source>
</evidence>
<dbReference type="EMBL" id="LR901197">
    <property type="protein sequence ID" value="CAD7248029.1"/>
    <property type="molecule type" value="Genomic_DNA"/>
</dbReference>
<reference evidence="4" key="1">
    <citation type="submission" date="2020-11" db="EMBL/GenBank/DDBJ databases">
        <authorList>
            <person name="Tran Van P."/>
        </authorList>
    </citation>
    <scope>NUCLEOTIDE SEQUENCE</scope>
</reference>
<dbReference type="SMART" id="SM00358">
    <property type="entry name" value="DSRM"/>
    <property type="match status" value="1"/>
</dbReference>
<organism evidence="4">
    <name type="scientific">Darwinula stevensoni</name>
    <dbReference type="NCBI Taxonomy" id="69355"/>
    <lineage>
        <taxon>Eukaryota</taxon>
        <taxon>Metazoa</taxon>
        <taxon>Ecdysozoa</taxon>
        <taxon>Arthropoda</taxon>
        <taxon>Crustacea</taxon>
        <taxon>Oligostraca</taxon>
        <taxon>Ostracoda</taxon>
        <taxon>Podocopa</taxon>
        <taxon>Podocopida</taxon>
        <taxon>Darwinulocopina</taxon>
        <taxon>Darwinuloidea</taxon>
        <taxon>Darwinulidae</taxon>
        <taxon>Darwinula</taxon>
    </lineage>
</organism>
<evidence type="ECO:0000256" key="1">
    <source>
        <dbReference type="PROSITE-ProRule" id="PRU00266"/>
    </source>
</evidence>
<dbReference type="Pfam" id="PF00035">
    <property type="entry name" value="dsrm"/>
    <property type="match status" value="1"/>
</dbReference>